<dbReference type="InterPro" id="IPR011032">
    <property type="entry name" value="GroES-like_sf"/>
</dbReference>
<keyword evidence="2" id="KW-0560">Oxidoreductase</keyword>
<dbReference type="PANTHER" id="PTHR45348:SF2">
    <property type="entry name" value="ZINC-TYPE ALCOHOL DEHYDROGENASE-LIKE PROTEIN C2E1P3.01"/>
    <property type="match status" value="1"/>
</dbReference>
<dbReference type="SUPFAM" id="SSF51735">
    <property type="entry name" value="NAD(P)-binding Rossmann-fold domains"/>
    <property type="match status" value="1"/>
</dbReference>
<dbReference type="Pfam" id="PF08240">
    <property type="entry name" value="ADH_N"/>
    <property type="match status" value="1"/>
</dbReference>
<dbReference type="Proteomes" id="UP000235786">
    <property type="component" value="Unassembled WGS sequence"/>
</dbReference>
<organism evidence="4 5">
    <name type="scientific">Hyaloscypha variabilis (strain UAMH 11265 / GT02V1 / F)</name>
    <name type="common">Meliniomyces variabilis</name>
    <dbReference type="NCBI Taxonomy" id="1149755"/>
    <lineage>
        <taxon>Eukaryota</taxon>
        <taxon>Fungi</taxon>
        <taxon>Dikarya</taxon>
        <taxon>Ascomycota</taxon>
        <taxon>Pezizomycotina</taxon>
        <taxon>Leotiomycetes</taxon>
        <taxon>Helotiales</taxon>
        <taxon>Hyaloscyphaceae</taxon>
        <taxon>Hyaloscypha</taxon>
        <taxon>Hyaloscypha variabilis</taxon>
    </lineage>
</organism>
<dbReference type="STRING" id="1149755.A0A2J6S8W0"/>
<feature type="domain" description="Enoyl reductase (ER)" evidence="3">
    <location>
        <begin position="14"/>
        <end position="367"/>
    </location>
</feature>
<name>A0A2J6S8W0_HYAVF</name>
<dbReference type="EMBL" id="KZ613938">
    <property type="protein sequence ID" value="PMD47202.1"/>
    <property type="molecule type" value="Genomic_DNA"/>
</dbReference>
<reference evidence="4 5" key="1">
    <citation type="submission" date="2016-04" db="EMBL/GenBank/DDBJ databases">
        <title>A degradative enzymes factory behind the ericoid mycorrhizal symbiosis.</title>
        <authorList>
            <consortium name="DOE Joint Genome Institute"/>
            <person name="Martino E."/>
            <person name="Morin E."/>
            <person name="Grelet G."/>
            <person name="Kuo A."/>
            <person name="Kohler A."/>
            <person name="Daghino S."/>
            <person name="Barry K."/>
            <person name="Choi C."/>
            <person name="Cichocki N."/>
            <person name="Clum A."/>
            <person name="Copeland A."/>
            <person name="Hainaut M."/>
            <person name="Haridas S."/>
            <person name="Labutti K."/>
            <person name="Lindquist E."/>
            <person name="Lipzen A."/>
            <person name="Khouja H.-R."/>
            <person name="Murat C."/>
            <person name="Ohm R."/>
            <person name="Olson A."/>
            <person name="Spatafora J."/>
            <person name="Veneault-Fourrey C."/>
            <person name="Henrissat B."/>
            <person name="Grigoriev I."/>
            <person name="Martin F."/>
            <person name="Perotto S."/>
        </authorList>
    </citation>
    <scope>NUCLEOTIDE SEQUENCE [LARGE SCALE GENOMIC DNA]</scope>
    <source>
        <strain evidence="4 5">F</strain>
    </source>
</reference>
<dbReference type="InterPro" id="IPR013154">
    <property type="entry name" value="ADH-like_N"/>
</dbReference>
<dbReference type="Gene3D" id="3.40.50.720">
    <property type="entry name" value="NAD(P)-binding Rossmann-like Domain"/>
    <property type="match status" value="1"/>
</dbReference>
<comment type="similarity">
    <text evidence="1">Belongs to the zinc-containing alcohol dehydrogenase family.</text>
</comment>
<sequence>MATPINKAVWLTAKMVTKFELKTAPYTPPSADLIVIKTHAIAINPIDYLIPQKGNIMYTWLKYPCIMGLDVAGEVVEVGKNVKDFKTGDRVFGLARATDEDVNDPSQGGFQEYVVLEPKLTAHIPNTMSYETASVIPLGTCTAAAGLFQKDHLALQHPTIKAASTGKTVIIWGGSTSVGCNAIQLAVAAGYEVFTTCSPRNFDFVKKLGAAKAFDYNSKTVIPDMIRAFQGKTAAGAYSIGDGGAEACMAILDNVQGNKIIAMASFPVLKNPQNLVFLRTIFHFITWIASFKVKGLLKGIKSTFIIGSTVAKNDVGKALFADFLEMALETGTFVPAPEVMVFGKGLESIQAACEFQEKGVSAKKVVVSL</sequence>
<dbReference type="GO" id="GO:0016651">
    <property type="term" value="F:oxidoreductase activity, acting on NAD(P)H"/>
    <property type="evidence" value="ECO:0007669"/>
    <property type="project" value="InterPro"/>
</dbReference>
<evidence type="ECO:0000313" key="4">
    <source>
        <dbReference type="EMBL" id="PMD47202.1"/>
    </source>
</evidence>
<dbReference type="OrthoDB" id="48317at2759"/>
<evidence type="ECO:0000256" key="2">
    <source>
        <dbReference type="ARBA" id="ARBA00023002"/>
    </source>
</evidence>
<dbReference type="SUPFAM" id="SSF50129">
    <property type="entry name" value="GroES-like"/>
    <property type="match status" value="1"/>
</dbReference>
<evidence type="ECO:0000256" key="1">
    <source>
        <dbReference type="ARBA" id="ARBA00008072"/>
    </source>
</evidence>
<dbReference type="AlphaFoldDB" id="A0A2J6S8W0"/>
<evidence type="ECO:0000313" key="5">
    <source>
        <dbReference type="Proteomes" id="UP000235786"/>
    </source>
</evidence>
<proteinExistence type="inferred from homology"/>
<dbReference type="InterPro" id="IPR020843">
    <property type="entry name" value="ER"/>
</dbReference>
<dbReference type="InterPro" id="IPR047122">
    <property type="entry name" value="Trans-enoyl_RdTase-like"/>
</dbReference>
<accession>A0A2J6S8W0</accession>
<dbReference type="InterPro" id="IPR036291">
    <property type="entry name" value="NAD(P)-bd_dom_sf"/>
</dbReference>
<gene>
    <name evidence="4" type="ORF">L207DRAFT_506216</name>
</gene>
<dbReference type="SMART" id="SM00829">
    <property type="entry name" value="PKS_ER"/>
    <property type="match status" value="1"/>
</dbReference>
<dbReference type="CDD" id="cd08249">
    <property type="entry name" value="enoyl_reductase_like"/>
    <property type="match status" value="1"/>
</dbReference>
<keyword evidence="5" id="KW-1185">Reference proteome</keyword>
<protein>
    <submittedName>
        <fullName evidence="4">GroES-like protein</fullName>
    </submittedName>
</protein>
<dbReference type="PANTHER" id="PTHR45348">
    <property type="entry name" value="HYPOTHETICAL OXIDOREDUCTASE (EUROFUNG)"/>
    <property type="match status" value="1"/>
</dbReference>
<dbReference type="Gene3D" id="3.90.180.10">
    <property type="entry name" value="Medium-chain alcohol dehydrogenases, catalytic domain"/>
    <property type="match status" value="1"/>
</dbReference>
<evidence type="ECO:0000259" key="3">
    <source>
        <dbReference type="SMART" id="SM00829"/>
    </source>
</evidence>